<protein>
    <submittedName>
        <fullName evidence="1">Uncharacterized protein</fullName>
    </submittedName>
</protein>
<name>A0A9P6MPC1_9FUNG</name>
<evidence type="ECO:0000313" key="2">
    <source>
        <dbReference type="Proteomes" id="UP000703661"/>
    </source>
</evidence>
<reference evidence="1" key="1">
    <citation type="journal article" date="2020" name="Fungal Divers.">
        <title>Resolving the Mortierellaceae phylogeny through synthesis of multi-gene phylogenetics and phylogenomics.</title>
        <authorList>
            <person name="Vandepol N."/>
            <person name="Liber J."/>
            <person name="Desiro A."/>
            <person name="Na H."/>
            <person name="Kennedy M."/>
            <person name="Barry K."/>
            <person name="Grigoriev I.V."/>
            <person name="Miller A.N."/>
            <person name="O'Donnell K."/>
            <person name="Stajich J.E."/>
            <person name="Bonito G."/>
        </authorList>
    </citation>
    <scope>NUCLEOTIDE SEQUENCE</scope>
    <source>
        <strain evidence="1">NRRL 2769</strain>
    </source>
</reference>
<sequence length="241" mass="27035">MNISNTPRPLEVNISFQSENNWTRSHLRAFNITVQPVDADDVPWRRDLIPEAQAFLESNADLGARIYRLAPTLEVPGSTTRFKRKALIYTKMKHIEASVGMMQNLLESVLSDMFEVTPGLPNELRVGNNSTDATSDLAVVHFPIGYQRVIVVKDKLDLSTGAAVPRENAEAQMVAKGIAICQKEGSPRDLPMYMMRVNGSRVNVYMAQFDEPYWTALLREHIVRSIQPCTDLTLPTSLSTM</sequence>
<gene>
    <name evidence="1" type="ORF">BGZ80_003152</name>
</gene>
<organism evidence="1 2">
    <name type="scientific">Entomortierella chlamydospora</name>
    <dbReference type="NCBI Taxonomy" id="101097"/>
    <lineage>
        <taxon>Eukaryota</taxon>
        <taxon>Fungi</taxon>
        <taxon>Fungi incertae sedis</taxon>
        <taxon>Mucoromycota</taxon>
        <taxon>Mortierellomycotina</taxon>
        <taxon>Mortierellomycetes</taxon>
        <taxon>Mortierellales</taxon>
        <taxon>Mortierellaceae</taxon>
        <taxon>Entomortierella</taxon>
    </lineage>
</organism>
<dbReference type="EMBL" id="JAAAID010001818">
    <property type="protein sequence ID" value="KAG0008698.1"/>
    <property type="molecule type" value="Genomic_DNA"/>
</dbReference>
<keyword evidence="2" id="KW-1185">Reference proteome</keyword>
<accession>A0A9P6MPC1</accession>
<comment type="caution">
    <text evidence="1">The sequence shown here is derived from an EMBL/GenBank/DDBJ whole genome shotgun (WGS) entry which is preliminary data.</text>
</comment>
<evidence type="ECO:0000313" key="1">
    <source>
        <dbReference type="EMBL" id="KAG0008698.1"/>
    </source>
</evidence>
<proteinExistence type="predicted"/>
<dbReference type="AlphaFoldDB" id="A0A9P6MPC1"/>
<dbReference type="Proteomes" id="UP000703661">
    <property type="component" value="Unassembled WGS sequence"/>
</dbReference>